<keyword evidence="6" id="KW-0496">Mitochondrion</keyword>
<reference evidence="10 11" key="1">
    <citation type="journal article" date="2023" name="Hortic Res">
        <title>Pangenome of water caltrop reveals structural variations and asymmetric subgenome divergence after allopolyploidization.</title>
        <authorList>
            <person name="Zhang X."/>
            <person name="Chen Y."/>
            <person name="Wang L."/>
            <person name="Yuan Y."/>
            <person name="Fang M."/>
            <person name="Shi L."/>
            <person name="Lu R."/>
            <person name="Comes H.P."/>
            <person name="Ma Y."/>
            <person name="Chen Y."/>
            <person name="Huang G."/>
            <person name="Zhou Y."/>
            <person name="Zheng Z."/>
            <person name="Qiu Y."/>
        </authorList>
    </citation>
    <scope>NUCLEOTIDE SEQUENCE [LARGE SCALE GENOMIC DNA]</scope>
    <source>
        <tissue evidence="10">Roots</tissue>
    </source>
</reference>
<evidence type="ECO:0000256" key="5">
    <source>
        <dbReference type="ARBA" id="ARBA00022989"/>
    </source>
</evidence>
<evidence type="ECO:0000256" key="2">
    <source>
        <dbReference type="ARBA" id="ARBA00010877"/>
    </source>
</evidence>
<evidence type="ECO:0000256" key="7">
    <source>
        <dbReference type="ARBA" id="ARBA00023136"/>
    </source>
</evidence>
<evidence type="ECO:0000256" key="8">
    <source>
        <dbReference type="SAM" id="Coils"/>
    </source>
</evidence>
<evidence type="ECO:0000313" key="11">
    <source>
        <dbReference type="Proteomes" id="UP001345219"/>
    </source>
</evidence>
<feature type="compositionally biased region" description="Low complexity" evidence="9">
    <location>
        <begin position="38"/>
        <end position="49"/>
    </location>
</feature>
<evidence type="ECO:0008006" key="12">
    <source>
        <dbReference type="Google" id="ProtNLM"/>
    </source>
</evidence>
<dbReference type="EMBL" id="JAXIOK010000014">
    <property type="protein sequence ID" value="KAK4755338.1"/>
    <property type="molecule type" value="Genomic_DNA"/>
</dbReference>
<evidence type="ECO:0000256" key="6">
    <source>
        <dbReference type="ARBA" id="ARBA00023128"/>
    </source>
</evidence>
<proteinExistence type="inferred from homology"/>
<evidence type="ECO:0000256" key="4">
    <source>
        <dbReference type="ARBA" id="ARBA00022792"/>
    </source>
</evidence>
<keyword evidence="3" id="KW-0812">Transmembrane</keyword>
<comment type="caution">
    <text evidence="10">The sequence shown here is derived from an EMBL/GenBank/DDBJ whole genome shotgun (WGS) entry which is preliminary data.</text>
</comment>
<dbReference type="PANTHER" id="PTHR15415">
    <property type="entry name" value="MITOFILIN"/>
    <property type="match status" value="1"/>
</dbReference>
<accession>A0AAN7JV62</accession>
<feature type="region of interest" description="Disordered" evidence="9">
    <location>
        <begin position="1"/>
        <end position="58"/>
    </location>
</feature>
<name>A0AAN7JV62_9MYRT</name>
<dbReference type="GO" id="GO:0042407">
    <property type="term" value="P:cristae formation"/>
    <property type="evidence" value="ECO:0007669"/>
    <property type="project" value="TreeGrafter"/>
</dbReference>
<feature type="compositionally biased region" description="Basic and acidic residues" evidence="9">
    <location>
        <begin position="194"/>
        <end position="212"/>
    </location>
</feature>
<keyword evidence="7" id="KW-0472">Membrane</keyword>
<evidence type="ECO:0000313" key="10">
    <source>
        <dbReference type="EMBL" id="KAK4755338.1"/>
    </source>
</evidence>
<keyword evidence="11" id="KW-1185">Reference proteome</keyword>
<feature type="region of interest" description="Disordered" evidence="9">
    <location>
        <begin position="184"/>
        <end position="234"/>
    </location>
</feature>
<dbReference type="Proteomes" id="UP001345219">
    <property type="component" value="Chromosome 8"/>
</dbReference>
<dbReference type="PANTHER" id="PTHR15415:SF7">
    <property type="entry name" value="MICOS COMPLEX SUBUNIT MIC60"/>
    <property type="match status" value="1"/>
</dbReference>
<organism evidence="10 11">
    <name type="scientific">Trapa incisa</name>
    <dbReference type="NCBI Taxonomy" id="236973"/>
    <lineage>
        <taxon>Eukaryota</taxon>
        <taxon>Viridiplantae</taxon>
        <taxon>Streptophyta</taxon>
        <taxon>Embryophyta</taxon>
        <taxon>Tracheophyta</taxon>
        <taxon>Spermatophyta</taxon>
        <taxon>Magnoliopsida</taxon>
        <taxon>eudicotyledons</taxon>
        <taxon>Gunneridae</taxon>
        <taxon>Pentapetalae</taxon>
        <taxon>rosids</taxon>
        <taxon>malvids</taxon>
        <taxon>Myrtales</taxon>
        <taxon>Lythraceae</taxon>
        <taxon>Trapa</taxon>
    </lineage>
</organism>
<feature type="region of interest" description="Disordered" evidence="9">
    <location>
        <begin position="254"/>
        <end position="276"/>
    </location>
</feature>
<evidence type="ECO:0000256" key="1">
    <source>
        <dbReference type="ARBA" id="ARBA00004273"/>
    </source>
</evidence>
<feature type="compositionally biased region" description="Polar residues" evidence="9">
    <location>
        <begin position="10"/>
        <end position="19"/>
    </location>
</feature>
<evidence type="ECO:0000256" key="9">
    <source>
        <dbReference type="SAM" id="MobiDB-lite"/>
    </source>
</evidence>
<keyword evidence="5" id="KW-1133">Transmembrane helix</keyword>
<comment type="similarity">
    <text evidence="2">Belongs to the MICOS complex subunit Mic60 family.</text>
</comment>
<dbReference type="Pfam" id="PF09731">
    <property type="entry name" value="Mitofilin"/>
    <property type="match status" value="1"/>
</dbReference>
<dbReference type="AlphaFoldDB" id="A0AAN7JV62"/>
<feature type="compositionally biased region" description="Basic residues" evidence="9">
    <location>
        <begin position="22"/>
        <end position="31"/>
    </location>
</feature>
<dbReference type="GO" id="GO:0061617">
    <property type="term" value="C:MICOS complex"/>
    <property type="evidence" value="ECO:0007669"/>
    <property type="project" value="TreeGrafter"/>
</dbReference>
<gene>
    <name evidence="10" type="ORF">SAY87_009095</name>
</gene>
<dbReference type="InterPro" id="IPR019133">
    <property type="entry name" value="MIC60"/>
</dbReference>
<sequence length="641" mass="70283">MIRKVLEFSSRGSSRSLTGQILRRKPSHLSRKKEFSTAPPQKASFKPSPASKPPEDQNPFPKVVIGGIAVGAAVLVAYQAGSLDQILHKEWKDSQAKVGLNDEDRTTLPEETKSFTHMVEEKILPNIEVHDEVRLNTDILEEKGETHSIASTSGEPVGSAVEIQPHAEDKSKATAGEYKVLEQEKTHASSILSNDHDTSARTSLKESIDSESPHAGISVPASEKIHDSNESSHNSLYTEDISVESSADQHILEEDKIEDSQGGELESATPLSDSYHLRDKDDERSTVYLNGFGESEAFINAMEELGEGTASKDGKLILDFLQAIHVAESRQAELDTRAFAEEKKSMKEKYEKELKDAIARELMHAEEAALLDKELKRERTKAAAAIKSLQEKLEEKHKMELEEKEKEAELKFKKLEELSKAETSAIIAREKASQIEKMAEADLHISALCMAFYARSEEARQSHSVHKLALGALALEDSLSKGLPIKAEIEALKTYLDGIEKDSVLDLVLSSLPQETIDNGTNTVLQLSQQFDTLKGTLRHFSLIPPGGGGILAHSLAHVASWLKVREVNNSGEGVESVISRVESYLAEGKLLDAADALEEGVKGSQAAEIISSWVKQTRNRAIAEQALSLLQSYATSASLT</sequence>
<protein>
    <recommendedName>
        <fullName evidence="12">MICOS complex subunit MIC60</fullName>
    </recommendedName>
</protein>
<comment type="subcellular location">
    <subcellularLocation>
        <location evidence="1">Mitochondrion inner membrane</location>
    </subcellularLocation>
</comment>
<feature type="coiled-coil region" evidence="8">
    <location>
        <begin position="340"/>
        <end position="421"/>
    </location>
</feature>
<keyword evidence="4" id="KW-0999">Mitochondrion inner membrane</keyword>
<keyword evidence="8" id="KW-0175">Coiled coil</keyword>
<evidence type="ECO:0000256" key="3">
    <source>
        <dbReference type="ARBA" id="ARBA00022692"/>
    </source>
</evidence>